<sequence>MFAGQVESQPRINRAEDGGTSRDAGREAVNVGQQPFDLRRREIRVEHEAGALAHERLNPFAAKFVAALGRAAVLPDERAVERLAGRRVPNADRLTLVADPDCSQAARRDTCCLQRLKRHGAGNAPDLSSVVLNPAGLGKMLLKLAVGAAEQLHLGVEDEAGRAGRSLIDREDHRANLFRSRRESQTATKSSS</sequence>
<feature type="compositionally biased region" description="Polar residues" evidence="1">
    <location>
        <begin position="1"/>
        <end position="11"/>
    </location>
</feature>
<evidence type="ECO:0000313" key="2">
    <source>
        <dbReference type="EMBL" id="CAB4346744.1"/>
    </source>
</evidence>
<protein>
    <submittedName>
        <fullName evidence="2">Unannotated protein</fullName>
    </submittedName>
</protein>
<dbReference type="EMBL" id="CAESAO010000166">
    <property type="protein sequence ID" value="CAB4346744.1"/>
    <property type="molecule type" value="Genomic_DNA"/>
</dbReference>
<gene>
    <name evidence="2" type="ORF">UFOPK3522_01463</name>
</gene>
<organism evidence="2">
    <name type="scientific">freshwater metagenome</name>
    <dbReference type="NCBI Taxonomy" id="449393"/>
    <lineage>
        <taxon>unclassified sequences</taxon>
        <taxon>metagenomes</taxon>
        <taxon>ecological metagenomes</taxon>
    </lineage>
</organism>
<accession>A0A6J5ZVQ1</accession>
<reference evidence="2" key="1">
    <citation type="submission" date="2020-05" db="EMBL/GenBank/DDBJ databases">
        <authorList>
            <person name="Chiriac C."/>
            <person name="Salcher M."/>
            <person name="Ghai R."/>
            <person name="Kavagutti S V."/>
        </authorList>
    </citation>
    <scope>NUCLEOTIDE SEQUENCE</scope>
</reference>
<proteinExistence type="predicted"/>
<feature type="compositionally biased region" description="Basic and acidic residues" evidence="1">
    <location>
        <begin position="13"/>
        <end position="26"/>
    </location>
</feature>
<dbReference type="AlphaFoldDB" id="A0A6J5ZVQ1"/>
<feature type="region of interest" description="Disordered" evidence="1">
    <location>
        <begin position="1"/>
        <end position="33"/>
    </location>
</feature>
<evidence type="ECO:0000256" key="1">
    <source>
        <dbReference type="SAM" id="MobiDB-lite"/>
    </source>
</evidence>
<name>A0A6J5ZVQ1_9ZZZZ</name>